<dbReference type="PANTHER" id="PTHR43646:SF2">
    <property type="entry name" value="GLYCOSYLTRANSFERASE 2-LIKE DOMAIN-CONTAINING PROTEIN"/>
    <property type="match status" value="1"/>
</dbReference>
<dbReference type="RefSeq" id="WP_200229957.1">
    <property type="nucleotide sequence ID" value="NZ_CP060811.1"/>
</dbReference>
<gene>
    <name evidence="7" type="ORF">IAQ69_03805</name>
</gene>
<evidence type="ECO:0000256" key="5">
    <source>
        <dbReference type="ARBA" id="ARBA00023136"/>
    </source>
</evidence>
<dbReference type="InterPro" id="IPR001173">
    <property type="entry name" value="Glyco_trans_2-like"/>
</dbReference>
<keyword evidence="4 7" id="KW-0808">Transferase</keyword>
<evidence type="ECO:0000256" key="1">
    <source>
        <dbReference type="ARBA" id="ARBA00004236"/>
    </source>
</evidence>
<evidence type="ECO:0000259" key="6">
    <source>
        <dbReference type="Pfam" id="PF00535"/>
    </source>
</evidence>
<dbReference type="GO" id="GO:0016757">
    <property type="term" value="F:glycosyltransferase activity"/>
    <property type="evidence" value="ECO:0007669"/>
    <property type="project" value="UniProtKB-KW"/>
</dbReference>
<dbReference type="Pfam" id="PF00535">
    <property type="entry name" value="Glycos_transf_2"/>
    <property type="match status" value="1"/>
</dbReference>
<dbReference type="AlphaFoldDB" id="A0A7T7WJE1"/>
<accession>A0A7T7WJE1</accession>
<dbReference type="EMBL" id="CP060811">
    <property type="protein sequence ID" value="QQN88818.1"/>
    <property type="molecule type" value="Genomic_DNA"/>
</dbReference>
<evidence type="ECO:0000256" key="4">
    <source>
        <dbReference type="ARBA" id="ARBA00022679"/>
    </source>
</evidence>
<reference evidence="7 8" key="1">
    <citation type="submission" date="2020-08" db="EMBL/GenBank/DDBJ databases">
        <title>Emergence of ISAba1-mediated novel tet(X) in Acinetobacter variabilis from a chicken farm.</title>
        <authorList>
            <person name="Peng K."/>
            <person name="Li R."/>
        </authorList>
    </citation>
    <scope>NUCLEOTIDE SEQUENCE [LARGE SCALE GENOMIC DNA]</scope>
    <source>
        <strain evidence="7 8">XM9F202-2</strain>
    </source>
</reference>
<protein>
    <submittedName>
        <fullName evidence="7">Glycosyltransferase family 2 protein</fullName>
    </submittedName>
</protein>
<keyword evidence="5" id="KW-0472">Membrane</keyword>
<evidence type="ECO:0000256" key="2">
    <source>
        <dbReference type="ARBA" id="ARBA00022475"/>
    </source>
</evidence>
<organism evidence="7 8">
    <name type="scientific">Acinetobacter variabilis</name>
    <dbReference type="NCBI Taxonomy" id="70346"/>
    <lineage>
        <taxon>Bacteria</taxon>
        <taxon>Pseudomonadati</taxon>
        <taxon>Pseudomonadota</taxon>
        <taxon>Gammaproteobacteria</taxon>
        <taxon>Moraxellales</taxon>
        <taxon>Moraxellaceae</taxon>
        <taxon>Acinetobacter</taxon>
    </lineage>
</organism>
<dbReference type="GO" id="GO:0005886">
    <property type="term" value="C:plasma membrane"/>
    <property type="evidence" value="ECO:0007669"/>
    <property type="project" value="UniProtKB-SubCell"/>
</dbReference>
<evidence type="ECO:0000313" key="7">
    <source>
        <dbReference type="EMBL" id="QQN88818.1"/>
    </source>
</evidence>
<dbReference type="SUPFAM" id="SSF53448">
    <property type="entry name" value="Nucleotide-diphospho-sugar transferases"/>
    <property type="match status" value="1"/>
</dbReference>
<evidence type="ECO:0000313" key="8">
    <source>
        <dbReference type="Proteomes" id="UP000596079"/>
    </source>
</evidence>
<keyword evidence="2" id="KW-1003">Cell membrane</keyword>
<dbReference type="Proteomes" id="UP000596079">
    <property type="component" value="Chromosome"/>
</dbReference>
<name>A0A7T7WJE1_9GAMM</name>
<dbReference type="InterPro" id="IPR029044">
    <property type="entry name" value="Nucleotide-diphossugar_trans"/>
</dbReference>
<dbReference type="CDD" id="cd00761">
    <property type="entry name" value="Glyco_tranf_GTA_type"/>
    <property type="match status" value="1"/>
</dbReference>
<proteinExistence type="predicted"/>
<comment type="subcellular location">
    <subcellularLocation>
        <location evidence="1">Cell membrane</location>
    </subcellularLocation>
</comment>
<sequence length="237" mass="27114">MNKIGVVIPACNEEAYIERCLLALKKAQFEFYQYLGSSGNIPEIKILVVLDSCTDQTAIKTVQLGVEVTSCDFRSVGKTRHLGIQKVIEQGCDWICCTDADSCVQEDWFKTMWQHQPTDAICGVVEVDEWKNFSPEARLKYLGHYQDKMDHRHIHGANLCFKTSIYNNFDGFNQLDCHEDVDFVRRLQQAGVNITWSNQLRVTTSSRLQSKVAEGFACFLQNLELQEAMKKPISIYK</sequence>
<dbReference type="Gene3D" id="3.90.550.10">
    <property type="entry name" value="Spore Coat Polysaccharide Biosynthesis Protein SpsA, Chain A"/>
    <property type="match status" value="1"/>
</dbReference>
<evidence type="ECO:0000256" key="3">
    <source>
        <dbReference type="ARBA" id="ARBA00022676"/>
    </source>
</evidence>
<keyword evidence="3" id="KW-0328">Glycosyltransferase</keyword>
<dbReference type="PANTHER" id="PTHR43646">
    <property type="entry name" value="GLYCOSYLTRANSFERASE"/>
    <property type="match status" value="1"/>
</dbReference>
<feature type="domain" description="Glycosyltransferase 2-like" evidence="6">
    <location>
        <begin position="6"/>
        <end position="158"/>
    </location>
</feature>